<keyword evidence="2" id="KW-1185">Reference proteome</keyword>
<reference evidence="1 2" key="1">
    <citation type="submission" date="2024-05" db="EMBL/GenBank/DDBJ databases">
        <authorList>
            <person name="Duchaud E."/>
        </authorList>
    </citation>
    <scope>NUCLEOTIDE SEQUENCE [LARGE SCALE GENOMIC DNA]</scope>
    <source>
        <strain evidence="1">Ena-SAMPLE-TAB-13-05-2024-13:56:06:370-140308</strain>
    </source>
</reference>
<evidence type="ECO:0000313" key="1">
    <source>
        <dbReference type="EMBL" id="CAL2103024.1"/>
    </source>
</evidence>
<dbReference type="Proteomes" id="UP001497527">
    <property type="component" value="Unassembled WGS sequence"/>
</dbReference>
<organism evidence="1 2">
    <name type="scientific">Tenacibaculum polynesiense</name>
    <dbReference type="NCBI Taxonomy" id="3137857"/>
    <lineage>
        <taxon>Bacteria</taxon>
        <taxon>Pseudomonadati</taxon>
        <taxon>Bacteroidota</taxon>
        <taxon>Flavobacteriia</taxon>
        <taxon>Flavobacteriales</taxon>
        <taxon>Flavobacteriaceae</taxon>
        <taxon>Tenacibaculum</taxon>
    </lineage>
</organism>
<sequence length="126" mass="15009">MKLLRNKFTIIIHMKNKLIQMLFLSVLLLNSIITKAQENQENKDQLTGYYLGFEDDKYKFLFTEEATGEKETIFFNQVTNEVLSKIDLSKEYYHGVKFIITYKIIENSISNQKKIYRIINLKEIDE</sequence>
<comment type="caution">
    <text evidence="1">The sequence shown here is derived from an EMBL/GenBank/DDBJ whole genome shotgun (WGS) entry which is preliminary data.</text>
</comment>
<proteinExistence type="predicted"/>
<gene>
    <name evidence="1" type="ORF">T190423A01A_30138</name>
</gene>
<protein>
    <submittedName>
        <fullName evidence="1">Uncharacterized protein</fullName>
    </submittedName>
</protein>
<accession>A0ABP1F383</accession>
<evidence type="ECO:0000313" key="2">
    <source>
        <dbReference type="Proteomes" id="UP001497527"/>
    </source>
</evidence>
<name>A0ABP1F383_9FLAO</name>
<dbReference type="EMBL" id="CAXJIO010000012">
    <property type="protein sequence ID" value="CAL2103024.1"/>
    <property type="molecule type" value="Genomic_DNA"/>
</dbReference>
<dbReference type="RefSeq" id="WP_348716952.1">
    <property type="nucleotide sequence ID" value="NZ_CAXJIO010000012.1"/>
</dbReference>